<dbReference type="GO" id="GO:0019679">
    <property type="term" value="P:propionate metabolic process, methylcitrate cycle"/>
    <property type="evidence" value="ECO:0007669"/>
    <property type="project" value="InterPro"/>
</dbReference>
<evidence type="ECO:0000256" key="6">
    <source>
        <dbReference type="ARBA" id="ARBA00023014"/>
    </source>
</evidence>
<feature type="domain" description="Aconitase A/isopropylmalate dehydratase small subunit swivel" evidence="9">
    <location>
        <begin position="660"/>
        <end position="792"/>
    </location>
</feature>
<dbReference type="EMBL" id="AMXE01000083">
    <property type="protein sequence ID" value="ENO85154.1"/>
    <property type="molecule type" value="Genomic_DNA"/>
</dbReference>
<comment type="caution">
    <text evidence="10">The sequence shown here is derived from an EMBL/GenBank/DDBJ whole genome shotgun (WGS) entry which is preliminary data.</text>
</comment>
<keyword evidence="10" id="KW-0456">Lyase</keyword>
<dbReference type="GO" id="GO:0003994">
    <property type="term" value="F:aconitate hydratase activity"/>
    <property type="evidence" value="ECO:0007669"/>
    <property type="project" value="UniProtKB-EC"/>
</dbReference>
<protein>
    <recommendedName>
        <fullName evidence="3">aconitate hydratase</fullName>
        <ecNumber evidence="3">4.2.1.3</ecNumber>
    </recommendedName>
</protein>
<dbReference type="eggNOG" id="COG1048">
    <property type="taxonomic scope" value="Bacteria"/>
</dbReference>
<evidence type="ECO:0000313" key="10">
    <source>
        <dbReference type="EMBL" id="ENO85154.1"/>
    </source>
</evidence>
<dbReference type="EC" id="4.2.1.3" evidence="3"/>
<dbReference type="InterPro" id="IPR000573">
    <property type="entry name" value="AconitaseA/IPMdHydase_ssu_swvl"/>
</dbReference>
<comment type="catalytic activity">
    <reaction evidence="7">
        <text>citrate = D-threo-isocitrate</text>
        <dbReference type="Rhea" id="RHEA:10336"/>
        <dbReference type="ChEBI" id="CHEBI:15562"/>
        <dbReference type="ChEBI" id="CHEBI:16947"/>
        <dbReference type="EC" id="4.2.1.3"/>
    </reaction>
</comment>
<dbReference type="PRINTS" id="PR00415">
    <property type="entry name" value="ACONITASE"/>
</dbReference>
<keyword evidence="4" id="KW-0479">Metal-binding</keyword>
<dbReference type="SUPFAM" id="SSF53732">
    <property type="entry name" value="Aconitase iron-sulfur domain"/>
    <property type="match status" value="1"/>
</dbReference>
<reference evidence="10 11" key="1">
    <citation type="submission" date="2012-09" db="EMBL/GenBank/DDBJ databases">
        <title>Draft Genome Sequences of 6 Strains from Genus Thauera.</title>
        <authorList>
            <person name="Liu B."/>
            <person name="Shapleigh J.P."/>
            <person name="Frostegard A.H."/>
        </authorList>
    </citation>
    <scope>NUCLEOTIDE SEQUENCE [LARGE SCALE GENOMIC DNA]</scope>
    <source>
        <strain evidence="11">47Lol / DSM 12138</strain>
    </source>
</reference>
<dbReference type="Pfam" id="PF00330">
    <property type="entry name" value="Aconitase"/>
    <property type="match status" value="1"/>
</dbReference>
<keyword evidence="5" id="KW-0408">Iron</keyword>
<evidence type="ECO:0000256" key="1">
    <source>
        <dbReference type="ARBA" id="ARBA00001966"/>
    </source>
</evidence>
<dbReference type="NCBIfam" id="NF006757">
    <property type="entry name" value="PRK09277.1"/>
    <property type="match status" value="1"/>
</dbReference>
<dbReference type="FunFam" id="3.20.19.10:FF:000006">
    <property type="entry name" value="Aconitate hydratase 1"/>
    <property type="match status" value="1"/>
</dbReference>
<dbReference type="GO" id="GO:0046872">
    <property type="term" value="F:metal ion binding"/>
    <property type="evidence" value="ECO:0007669"/>
    <property type="project" value="UniProtKB-KW"/>
</dbReference>
<evidence type="ECO:0000256" key="7">
    <source>
        <dbReference type="ARBA" id="ARBA00023501"/>
    </source>
</evidence>
<comment type="similarity">
    <text evidence="2">Belongs to the aconitase/IPM isomerase family.</text>
</comment>
<dbReference type="Pfam" id="PF00694">
    <property type="entry name" value="Aconitase_C"/>
    <property type="match status" value="1"/>
</dbReference>
<dbReference type="RefSeq" id="WP_004343228.1">
    <property type="nucleotide sequence ID" value="NZ_AMXE01000083.1"/>
</dbReference>
<keyword evidence="6" id="KW-0411">Iron-sulfur</keyword>
<dbReference type="InterPro" id="IPR015928">
    <property type="entry name" value="Aconitase/3IPM_dehydase_swvl"/>
</dbReference>
<gene>
    <name evidence="10" type="ORF">C666_15930</name>
</gene>
<evidence type="ECO:0000313" key="11">
    <source>
        <dbReference type="Proteomes" id="UP000013232"/>
    </source>
</evidence>
<evidence type="ECO:0000256" key="2">
    <source>
        <dbReference type="ARBA" id="ARBA00007185"/>
    </source>
</evidence>
<dbReference type="InterPro" id="IPR015931">
    <property type="entry name" value="Acnase/IPM_dHydase_lsu_aba_1/3"/>
</dbReference>
<dbReference type="InterPro" id="IPR036008">
    <property type="entry name" value="Aconitase_4Fe-4S_dom"/>
</dbReference>
<feature type="domain" description="Aconitase/3-isopropylmalate dehydratase large subunit alpha/beta/alpha" evidence="8">
    <location>
        <begin position="66"/>
        <end position="538"/>
    </location>
</feature>
<dbReference type="SUPFAM" id="SSF52016">
    <property type="entry name" value="LeuD/IlvD-like"/>
    <property type="match status" value="1"/>
</dbReference>
<dbReference type="AlphaFoldDB" id="N6YYZ0"/>
<dbReference type="PANTHER" id="PTHR11670">
    <property type="entry name" value="ACONITASE/IRON-RESPONSIVE ELEMENT FAMILY MEMBER"/>
    <property type="match status" value="1"/>
</dbReference>
<accession>N6YYZ0</accession>
<dbReference type="InterPro" id="IPR001030">
    <property type="entry name" value="Acoase/IPM_deHydtase_lsu_aba"/>
</dbReference>
<evidence type="ECO:0000256" key="3">
    <source>
        <dbReference type="ARBA" id="ARBA00012926"/>
    </source>
</evidence>
<sequence length="866" mass="94746">MNTAHRKPLPGTTLEYFDAREAVDAIQPGAWAKLPYTARIHAENIVRKADPAIIGACLSQLIERKRDRDFPWFPARVVCHDILGQTALVDLAGLRDAIADQGGDPAAVNPVVPVQLIVDHSLAVECGGFDPDAFQKNRDIEDRRNEDRFHFIEWTKTAFDNVDVIPAGNGIMHQINLEKMSPVIHADKGLAYPDTCVGTDSHTPHIDALGVIAVGVGGLEAENVMLGRASMMRLPDIVGVRLSGRRQPGITATDVVLALTEFLRKEKVVGAYLEFYGEGAASLTIGDRATISNMAPEYGATAALFFIDRQTLDYLRLTGRSNEQVALVETYAKEAGLWADALASAEYERVLEFDLSTVVRNMAGPSNPHRRLPTSALAERGIAGNLKEARAQEAVGQIPDGAVIIAAITSCTNTSNPRNLIAAGLLARKARRLGLTRKPWVKTSLAPGSRVVELYLKEAGLLEDLEALGFGIVAFACTTCNGMSGALDPKIQQEIIDRDLYATAVLSGNRNFDGRIHPYAKQAFLASPPLVVAYAIAGTVRFDIEQDWLTISAGRAVRLKDIWPTDEEIDAIVAQAVKPEQFNQVYIPMFEKKDAERAASPLYDWRPQSTYIRRPPYWEGALAGERTLKGMRPLAILPDNITTDHLSPSNAILLDSAAGEYLAKMGLPEEDFNSYATHRGDHLTAQRATFANPKLFNEMVLNEDGTVKQGSLARVEPEGKVMRMWEAIETYMNRGQPLIIIAGADYGQGSSRDWAAKGVRLAGVEVIVAEGFERIHRTNLIGMGVLPLEFKPGTTRKTLGLDGTETFDVTGERRPRADLTLVIHRRNGETLQVPVTSRLDSDEEVSVYEAGGVLQRFAKDFLEGTV</sequence>
<dbReference type="Gene3D" id="3.30.499.10">
    <property type="entry name" value="Aconitase, domain 3"/>
    <property type="match status" value="2"/>
</dbReference>
<proteinExistence type="inferred from homology"/>
<dbReference type="NCBIfam" id="NF009520">
    <property type="entry name" value="PRK12881.1"/>
    <property type="match status" value="1"/>
</dbReference>
<evidence type="ECO:0000256" key="4">
    <source>
        <dbReference type="ARBA" id="ARBA00022723"/>
    </source>
</evidence>
<dbReference type="NCBIfam" id="TIGR02333">
    <property type="entry name" value="2met_isocit_dHY"/>
    <property type="match status" value="1"/>
</dbReference>
<dbReference type="OrthoDB" id="9764318at2"/>
<dbReference type="GO" id="GO:0051536">
    <property type="term" value="F:iron-sulfur cluster binding"/>
    <property type="evidence" value="ECO:0007669"/>
    <property type="project" value="UniProtKB-KW"/>
</dbReference>
<dbReference type="Gene3D" id="3.20.19.10">
    <property type="entry name" value="Aconitase, domain 4"/>
    <property type="match status" value="1"/>
</dbReference>
<dbReference type="InterPro" id="IPR012708">
    <property type="entry name" value="2Me_IsoCit_deHydtase_FeS-dep"/>
</dbReference>
<dbReference type="InterPro" id="IPR006249">
    <property type="entry name" value="Aconitase/IRP2"/>
</dbReference>
<organism evidence="10 11">
    <name type="scientific">Thauera linaloolentis (strain DSM 12138 / JCM 21573 / CCUG 41526 / CIP 105981 / IAM 15112 / NBRC 102519 / 47Lol)</name>
    <dbReference type="NCBI Taxonomy" id="1123367"/>
    <lineage>
        <taxon>Bacteria</taxon>
        <taxon>Pseudomonadati</taxon>
        <taxon>Pseudomonadota</taxon>
        <taxon>Betaproteobacteria</taxon>
        <taxon>Rhodocyclales</taxon>
        <taxon>Zoogloeaceae</taxon>
        <taxon>Thauera</taxon>
    </lineage>
</organism>
<dbReference type="STRING" id="1123367.GCA_000621305_00573"/>
<evidence type="ECO:0000256" key="5">
    <source>
        <dbReference type="ARBA" id="ARBA00023004"/>
    </source>
</evidence>
<comment type="cofactor">
    <cofactor evidence="1">
        <name>[4Fe-4S] cluster</name>
        <dbReference type="ChEBI" id="CHEBI:49883"/>
    </cofactor>
</comment>
<dbReference type="Proteomes" id="UP000013232">
    <property type="component" value="Unassembled WGS sequence"/>
</dbReference>
<evidence type="ECO:0000259" key="9">
    <source>
        <dbReference type="Pfam" id="PF00694"/>
    </source>
</evidence>
<dbReference type="Gene3D" id="6.10.190.10">
    <property type="match status" value="1"/>
</dbReference>
<keyword evidence="11" id="KW-1185">Reference proteome</keyword>
<name>N6YYZ0_THAL4</name>
<evidence type="ECO:0000259" key="8">
    <source>
        <dbReference type="Pfam" id="PF00330"/>
    </source>
</evidence>